<evidence type="ECO:0000256" key="1">
    <source>
        <dbReference type="SAM" id="Phobius"/>
    </source>
</evidence>
<dbReference type="Gene3D" id="3.60.10.10">
    <property type="entry name" value="Endonuclease/exonuclease/phosphatase"/>
    <property type="match status" value="1"/>
</dbReference>
<dbReference type="EMBL" id="CP013655">
    <property type="protein sequence ID" value="ALS35618.1"/>
    <property type="molecule type" value="Genomic_DNA"/>
</dbReference>
<dbReference type="InterPro" id="IPR051916">
    <property type="entry name" value="GPI-anchor_lipid_remodeler"/>
</dbReference>
<keyword evidence="2" id="KW-0378">Hydrolase</keyword>
<dbReference type="GO" id="GO:0006506">
    <property type="term" value="P:GPI anchor biosynthetic process"/>
    <property type="evidence" value="ECO:0007669"/>
    <property type="project" value="TreeGrafter"/>
</dbReference>
<dbReference type="GO" id="GO:0016787">
    <property type="term" value="F:hydrolase activity"/>
    <property type="evidence" value="ECO:0007669"/>
    <property type="project" value="UniProtKB-KW"/>
</dbReference>
<dbReference type="RefSeq" id="WP_208928260.1">
    <property type="nucleotide sequence ID" value="NZ_CP013655.1"/>
</dbReference>
<organism evidence="2 3">
    <name type="scientific">Enterococcus rotai</name>
    <dbReference type="NCBI Taxonomy" id="118060"/>
    <lineage>
        <taxon>Bacteria</taxon>
        <taxon>Bacillati</taxon>
        <taxon>Bacillota</taxon>
        <taxon>Bacilli</taxon>
        <taxon>Lactobacillales</taxon>
        <taxon>Enterococcaceae</taxon>
        <taxon>Enterococcus</taxon>
    </lineage>
</organism>
<dbReference type="PANTHER" id="PTHR14859:SF1">
    <property type="entry name" value="PGAP2-INTERACTING PROTEIN"/>
    <property type="match status" value="1"/>
</dbReference>
<dbReference type="PANTHER" id="PTHR14859">
    <property type="entry name" value="CALCOFLUOR WHITE HYPERSENSITIVE PROTEIN PRECURSOR"/>
    <property type="match status" value="1"/>
</dbReference>
<evidence type="ECO:0000313" key="2">
    <source>
        <dbReference type="EMBL" id="ALS35618.1"/>
    </source>
</evidence>
<accession>A0A0U2NM61</accession>
<reference evidence="3" key="1">
    <citation type="submission" date="2015-12" db="EMBL/GenBank/DDBJ databases">
        <authorList>
            <person name="Lauer A."/>
            <person name="Humrighouse B."/>
            <person name="Loparev V."/>
            <person name="Shewmaker P.L."/>
            <person name="Whitney A.M."/>
            <person name="McLaughlin R.W."/>
        </authorList>
    </citation>
    <scope>NUCLEOTIDE SEQUENCE [LARGE SCALE GENOMIC DNA]</scope>
    <source>
        <strain evidence="3">LMG 26678</strain>
    </source>
</reference>
<keyword evidence="1" id="KW-0812">Transmembrane</keyword>
<name>A0A0U2NM61_9ENTE</name>
<evidence type="ECO:0000313" key="3">
    <source>
        <dbReference type="Proteomes" id="UP000067523"/>
    </source>
</evidence>
<sequence>MNLKKSIKIFLSVLSIFIAIILVYVSYVFFSYGRIADNKPVEITQKAKMNQATTNKEYKITTFNIGYGSYTPDYTFFMDGGKQSKAVSEASVVKNISGVINTTKKINPDFALFQEVDEQATRSRGVDEVTQINQQFSDYSSVFATNYDSAFLMYPVLDPIGKSKSGILTLSNHEIETSIRYSLPIETNFNKFFDLDRAFTVSKIPVENGKYLMLYNVHLSAYIKDQKIQKEQVHKLFDHMENEYKKGNYVVGGGDFNHDLLDSSTKTFKNDTTEEYTWLQPFPKEELPKNLQVAALSETKMPVPSVRNLDKPYTKGESFVALIDGFIVSDNVENVSGKVIDAEFENSDHNPVEMTFKLRQ</sequence>
<feature type="transmembrane region" description="Helical" evidence="1">
    <location>
        <begin position="9"/>
        <end position="30"/>
    </location>
</feature>
<dbReference type="InterPro" id="IPR036691">
    <property type="entry name" value="Endo/exonu/phosph_ase_sf"/>
</dbReference>
<protein>
    <submittedName>
        <fullName evidence="2">Hydrolase</fullName>
    </submittedName>
</protein>
<keyword evidence="1" id="KW-1133">Transmembrane helix</keyword>
<keyword evidence="1" id="KW-0472">Membrane</keyword>
<proteinExistence type="predicted"/>
<dbReference type="KEGG" id="erx:ATZ35_00115"/>
<dbReference type="AlphaFoldDB" id="A0A0U2NM61"/>
<dbReference type="GO" id="GO:0016020">
    <property type="term" value="C:membrane"/>
    <property type="evidence" value="ECO:0007669"/>
    <property type="project" value="GOC"/>
</dbReference>
<dbReference type="Proteomes" id="UP000067523">
    <property type="component" value="Chromosome"/>
</dbReference>
<dbReference type="SUPFAM" id="SSF56219">
    <property type="entry name" value="DNase I-like"/>
    <property type="match status" value="1"/>
</dbReference>
<dbReference type="STRING" id="118060.ATZ35_00115"/>
<keyword evidence="3" id="KW-1185">Reference proteome</keyword>
<gene>
    <name evidence="2" type="ORF">ATZ35_00115</name>
</gene>